<dbReference type="InterPro" id="IPR050250">
    <property type="entry name" value="Macrolide_Exporter_MacB"/>
</dbReference>
<feature type="domain" description="MacB-like periplasmic core" evidence="9">
    <location>
        <begin position="417"/>
        <end position="616"/>
    </location>
</feature>
<dbReference type="Proteomes" id="UP001620397">
    <property type="component" value="Unassembled WGS sequence"/>
</dbReference>
<feature type="transmembrane region" description="Helical" evidence="7">
    <location>
        <begin position="362"/>
        <end position="383"/>
    </location>
</feature>
<feature type="transmembrane region" description="Helical" evidence="7">
    <location>
        <begin position="321"/>
        <end position="342"/>
    </location>
</feature>
<protein>
    <submittedName>
        <fullName evidence="10">ABC transporter permease</fullName>
    </submittedName>
</protein>
<evidence type="ECO:0000256" key="3">
    <source>
        <dbReference type="ARBA" id="ARBA00022692"/>
    </source>
</evidence>
<comment type="caution">
    <text evidence="10">The sequence shown here is derived from an EMBL/GenBank/DDBJ whole genome shotgun (WGS) entry which is preliminary data.</text>
</comment>
<dbReference type="Pfam" id="PF02687">
    <property type="entry name" value="FtsX"/>
    <property type="match status" value="2"/>
</dbReference>
<accession>A0ABW8KCC2</accession>
<dbReference type="InterPro" id="IPR025857">
    <property type="entry name" value="MacB_PCD"/>
</dbReference>
<feature type="transmembrane region" description="Helical" evidence="7">
    <location>
        <begin position="676"/>
        <end position="702"/>
    </location>
</feature>
<proteinExistence type="inferred from homology"/>
<feature type="domain" description="MacB-like periplasmic core" evidence="9">
    <location>
        <begin position="29"/>
        <end position="229"/>
    </location>
</feature>
<keyword evidence="4 7" id="KW-1133">Transmembrane helix</keyword>
<comment type="similarity">
    <text evidence="6">Belongs to the ABC-4 integral membrane protein family.</text>
</comment>
<evidence type="ECO:0000256" key="4">
    <source>
        <dbReference type="ARBA" id="ARBA00022989"/>
    </source>
</evidence>
<feature type="domain" description="ABC3 transporter permease C-terminal" evidence="8">
    <location>
        <begin position="273"/>
        <end position="385"/>
    </location>
</feature>
<gene>
    <name evidence="10" type="ORF">ISP14_03160</name>
</gene>
<feature type="domain" description="ABC3 transporter permease C-terminal" evidence="8">
    <location>
        <begin position="681"/>
        <end position="796"/>
    </location>
</feature>
<dbReference type="PANTHER" id="PTHR30572:SF4">
    <property type="entry name" value="ABC TRANSPORTER PERMEASE YTRF"/>
    <property type="match status" value="1"/>
</dbReference>
<evidence type="ECO:0000313" key="11">
    <source>
        <dbReference type="Proteomes" id="UP001620397"/>
    </source>
</evidence>
<feature type="transmembrane region" description="Helical" evidence="7">
    <location>
        <begin position="265"/>
        <end position="289"/>
    </location>
</feature>
<dbReference type="PANTHER" id="PTHR30572">
    <property type="entry name" value="MEMBRANE COMPONENT OF TRANSPORTER-RELATED"/>
    <property type="match status" value="1"/>
</dbReference>
<reference evidence="10 11" key="1">
    <citation type="submission" date="2020-10" db="EMBL/GenBank/DDBJ databases">
        <title>Phylogeny of dyella-like bacteria.</title>
        <authorList>
            <person name="Fu J."/>
        </authorList>
    </citation>
    <scope>NUCLEOTIDE SEQUENCE [LARGE SCALE GENOMIC DNA]</scope>
    <source>
        <strain evidence="10 11">DKC-1</strain>
    </source>
</reference>
<name>A0ABW8KCC2_9GAMM</name>
<dbReference type="InterPro" id="IPR003838">
    <property type="entry name" value="ABC3_permease_C"/>
</dbReference>
<keyword evidence="5 7" id="KW-0472">Membrane</keyword>
<feature type="transmembrane region" description="Helical" evidence="7">
    <location>
        <begin position="768"/>
        <end position="790"/>
    </location>
</feature>
<organism evidence="10 11">
    <name type="scientific">Dyella agri</name>
    <dbReference type="NCBI Taxonomy" id="1926869"/>
    <lineage>
        <taxon>Bacteria</taxon>
        <taxon>Pseudomonadati</taxon>
        <taxon>Pseudomonadota</taxon>
        <taxon>Gammaproteobacteria</taxon>
        <taxon>Lysobacterales</taxon>
        <taxon>Rhodanobacteraceae</taxon>
        <taxon>Dyella</taxon>
    </lineage>
</organism>
<feature type="transmembrane region" description="Helical" evidence="7">
    <location>
        <begin position="412"/>
        <end position="436"/>
    </location>
</feature>
<evidence type="ECO:0000256" key="1">
    <source>
        <dbReference type="ARBA" id="ARBA00004651"/>
    </source>
</evidence>
<evidence type="ECO:0000256" key="2">
    <source>
        <dbReference type="ARBA" id="ARBA00022475"/>
    </source>
</evidence>
<evidence type="ECO:0000259" key="9">
    <source>
        <dbReference type="Pfam" id="PF12704"/>
    </source>
</evidence>
<sequence>MSVWLAEIWRAWRASLRRPGFLLLAGGVLALGIGATVAVFALIQGALLRPLPYVQPDRLVALGIQDDGFSISPRGYQHLSGLNGVVSMGLVEGISPPVNVSGDGTPERVSGMRIDRGVLPTLGMHLPAGRNFSAEEDRPHGPSAAMLGYGFWQRRYAGDPRVVGRNLVVEGVPHTIVGVLPPDADVFASADVVLPLALPADSGEDGPNYEAVARLAAGAAVGSVAAQVELRLHALAVADGDTDGQHRPHGAGSLTASLRQDQSQLLPLFLACALFVWSIALVNLTNLMLLRALSRSHDAAVRGALGASGLRLILPALAEGLLVGLVGACAGMALSTLGLTLLAKAVPPEWLAGTPLHAGSAAWWLALGMGVFGALLSAALGLWRSRAGDGLEELREGGRGGMNRRSGRLGRVLVVAQMALAATLLSAAGLFLHGLYDAARAPLGFSADHVLAFELAPVKADYPDVASVHALSSRVLDRLRAVPGVENASAATNLPIGRWFNFGGFHLPGGEKFNTEVRGVEPGFLATFGIAVREGRAFARTDVRGGEAVVMVSESFAKKYFGGRALGQVIDVPGDHDQAVPARVIGVVADTHQYSALQPAPPILYMPLAQMPDWAMSMFRSWFPLRFALQVRGNTDDYGAAVHAAMVEAAPAQPIANLHPLQQDVRASTADVRLNLLLIGVFALLALSLAAAGMYAVMAMAVATREHEFGVRMALGAPPARLLRLVLGGGLVQIGMGLACGLGLAVLLSGNLRGLLYALGRNNAIDPVAMLLVAVALAVAGLLACMAPAIRAGRTAPMRALRGE</sequence>
<evidence type="ECO:0000256" key="5">
    <source>
        <dbReference type="ARBA" id="ARBA00023136"/>
    </source>
</evidence>
<dbReference type="EMBL" id="JADIKL010000002">
    <property type="protein sequence ID" value="MFK2929784.1"/>
    <property type="molecule type" value="Genomic_DNA"/>
</dbReference>
<comment type="subcellular location">
    <subcellularLocation>
        <location evidence="1">Cell membrane</location>
        <topology evidence="1">Multi-pass membrane protein</topology>
    </subcellularLocation>
</comment>
<dbReference type="RefSeq" id="WP_404536220.1">
    <property type="nucleotide sequence ID" value="NZ_JADIKL010000002.1"/>
</dbReference>
<keyword evidence="3 7" id="KW-0812">Transmembrane</keyword>
<evidence type="ECO:0000259" key="8">
    <source>
        <dbReference type="Pfam" id="PF02687"/>
    </source>
</evidence>
<feature type="transmembrane region" description="Helical" evidence="7">
    <location>
        <begin position="21"/>
        <end position="43"/>
    </location>
</feature>
<evidence type="ECO:0000256" key="6">
    <source>
        <dbReference type="ARBA" id="ARBA00038076"/>
    </source>
</evidence>
<feature type="transmembrane region" description="Helical" evidence="7">
    <location>
        <begin position="722"/>
        <end position="748"/>
    </location>
</feature>
<keyword evidence="2" id="KW-1003">Cell membrane</keyword>
<keyword evidence="11" id="KW-1185">Reference proteome</keyword>
<dbReference type="Pfam" id="PF12704">
    <property type="entry name" value="MacB_PCD"/>
    <property type="match status" value="2"/>
</dbReference>
<evidence type="ECO:0000256" key="7">
    <source>
        <dbReference type="SAM" id="Phobius"/>
    </source>
</evidence>
<evidence type="ECO:0000313" key="10">
    <source>
        <dbReference type="EMBL" id="MFK2929784.1"/>
    </source>
</evidence>